<evidence type="ECO:0000256" key="1">
    <source>
        <dbReference type="SAM" id="MobiDB-lite"/>
    </source>
</evidence>
<dbReference type="RefSeq" id="WP_009449518.1">
    <property type="nucleotide sequence ID" value="NZ_AMSI01000003.1"/>
</dbReference>
<feature type="compositionally biased region" description="Basic and acidic residues" evidence="1">
    <location>
        <begin position="198"/>
        <end position="213"/>
    </location>
</feature>
<accession>K2N771</accession>
<dbReference type="OrthoDB" id="8441904at2"/>
<dbReference type="AlphaFoldDB" id="K2N771"/>
<dbReference type="STRING" id="721133.SAMN05216176_101338"/>
<feature type="region of interest" description="Disordered" evidence="1">
    <location>
        <begin position="183"/>
        <end position="213"/>
    </location>
</feature>
<proteinExistence type="predicted"/>
<sequence length="213" mass="23657">MDAATIINRALSRIGCLPIQSVASPGPAGDGVVATYNAVLEDVLSKYPWHFTKRFAALDHLTQAPPLGWSHAFSLPPGRLALPRGYYDSPSSDRPLLRFQIAETQVWTMTSQCYAEYQIKPDPAHWPGYFRELIVLCCAAEYALEIREDAMLRRELRRDAYGPPDYQGEGGQFKVASDLDAQAMPSQQPAGGANPLTDVRDAWDEPDDARFGW</sequence>
<comment type="caution">
    <text evidence="2">The sequence shown here is derived from an EMBL/GenBank/DDBJ whole genome shotgun (WGS) entry which is preliminary data.</text>
</comment>
<protein>
    <recommendedName>
        <fullName evidence="4">Tail tubular protein A</fullName>
    </recommendedName>
</protein>
<dbReference type="Proteomes" id="UP000007374">
    <property type="component" value="Unassembled WGS sequence"/>
</dbReference>
<keyword evidence="3" id="KW-1185">Reference proteome</keyword>
<dbReference type="PATRIC" id="fig|1231190.3.peg.1011"/>
<evidence type="ECO:0000313" key="2">
    <source>
        <dbReference type="EMBL" id="EKF43328.1"/>
    </source>
</evidence>
<name>K2N771_9HYPH</name>
<dbReference type="eggNOG" id="ENOG5030ZAX">
    <property type="taxonomic scope" value="Bacteria"/>
</dbReference>
<gene>
    <name evidence="2" type="ORF">NA8A_04833</name>
</gene>
<evidence type="ECO:0000313" key="3">
    <source>
        <dbReference type="Proteomes" id="UP000007374"/>
    </source>
</evidence>
<evidence type="ECO:0008006" key="4">
    <source>
        <dbReference type="Google" id="ProtNLM"/>
    </source>
</evidence>
<dbReference type="EMBL" id="AMSI01000003">
    <property type="protein sequence ID" value="EKF43328.1"/>
    <property type="molecule type" value="Genomic_DNA"/>
</dbReference>
<reference evidence="2 3" key="1">
    <citation type="journal article" date="2012" name="J. Bacteriol.">
        <title>Genome Sequence of Nitratireductor indicus Type Strain C115.</title>
        <authorList>
            <person name="Lai Q."/>
            <person name="Li G."/>
            <person name="Yu Z."/>
            <person name="Shao Z."/>
        </authorList>
    </citation>
    <scope>NUCLEOTIDE SEQUENCE [LARGE SCALE GENOMIC DNA]</scope>
    <source>
        <strain evidence="2 3">C115</strain>
    </source>
</reference>
<organism evidence="2 3">
    <name type="scientific">Nitratireductor indicus C115</name>
    <dbReference type="NCBI Taxonomy" id="1231190"/>
    <lineage>
        <taxon>Bacteria</taxon>
        <taxon>Pseudomonadati</taxon>
        <taxon>Pseudomonadota</taxon>
        <taxon>Alphaproteobacteria</taxon>
        <taxon>Hyphomicrobiales</taxon>
        <taxon>Phyllobacteriaceae</taxon>
        <taxon>Nitratireductor</taxon>
    </lineage>
</organism>